<dbReference type="RefSeq" id="WP_212902170.1">
    <property type="nucleotide sequence ID" value="NZ_BOPZ01000001.1"/>
</dbReference>
<dbReference type="InterPro" id="IPR044668">
    <property type="entry name" value="PuuD-like"/>
</dbReference>
<dbReference type="GO" id="GO:0005829">
    <property type="term" value="C:cytosol"/>
    <property type="evidence" value="ECO:0007669"/>
    <property type="project" value="TreeGrafter"/>
</dbReference>
<dbReference type="Proteomes" id="UP000679179">
    <property type="component" value="Unassembled WGS sequence"/>
</dbReference>
<organism evidence="1 2">
    <name type="scientific">Clostridium polyendosporum</name>
    <dbReference type="NCBI Taxonomy" id="69208"/>
    <lineage>
        <taxon>Bacteria</taxon>
        <taxon>Bacillati</taxon>
        <taxon>Bacillota</taxon>
        <taxon>Clostridia</taxon>
        <taxon>Eubacteriales</taxon>
        <taxon>Clostridiaceae</taxon>
        <taxon>Clostridium</taxon>
    </lineage>
</organism>
<dbReference type="SUPFAM" id="SSF52317">
    <property type="entry name" value="Class I glutamine amidotransferase-like"/>
    <property type="match status" value="1"/>
</dbReference>
<dbReference type="GO" id="GO:0033969">
    <property type="term" value="F:gamma-glutamyl-gamma-aminobutyrate hydrolase activity"/>
    <property type="evidence" value="ECO:0007669"/>
    <property type="project" value="TreeGrafter"/>
</dbReference>
<gene>
    <name evidence="1" type="ORF">CPJCM30710_00730</name>
</gene>
<evidence type="ECO:0000313" key="2">
    <source>
        <dbReference type="Proteomes" id="UP000679179"/>
    </source>
</evidence>
<dbReference type="PROSITE" id="PS51273">
    <property type="entry name" value="GATASE_TYPE_1"/>
    <property type="match status" value="1"/>
</dbReference>
<comment type="caution">
    <text evidence="1">The sequence shown here is derived from an EMBL/GenBank/DDBJ whole genome shotgun (WGS) entry which is preliminary data.</text>
</comment>
<accession>A0A919VES3</accession>
<dbReference type="GO" id="GO:0006598">
    <property type="term" value="P:polyamine catabolic process"/>
    <property type="evidence" value="ECO:0007669"/>
    <property type="project" value="TreeGrafter"/>
</dbReference>
<sequence>MKKPLIGILGNLLLVENGVFAGMERSYVNNDYIESVKNAGGVPIIIPPLECIDVIKAQINILDGVIISGGYDINPLFYGDEPREKLGHVHPLVDEFTVKAIKVAVQLGKPILGICKGIQILNVAFGGTLYQDISYMPGAFVKHSQNVERHAATHSIEVEKGSKLYQITQGDIQVNSFHHEVLKDVAQGFKVTARAKDGVVEAIEKEGEIFVMGVQWHPEMMAATNEKMMKLFERFIDEAGGKL</sequence>
<dbReference type="CDD" id="cd01745">
    <property type="entry name" value="GATase1_2"/>
    <property type="match status" value="1"/>
</dbReference>
<evidence type="ECO:0000313" key="1">
    <source>
        <dbReference type="EMBL" id="GIM27407.1"/>
    </source>
</evidence>
<dbReference type="EMBL" id="BOPZ01000001">
    <property type="protein sequence ID" value="GIM27407.1"/>
    <property type="molecule type" value="Genomic_DNA"/>
</dbReference>
<dbReference type="FunFam" id="3.40.50.880:FF:000030">
    <property type="entry name" value="Gamma-glutamyl-gamma-aminobutyrate hydrolase PuuD"/>
    <property type="match status" value="1"/>
</dbReference>
<dbReference type="AlphaFoldDB" id="A0A919VES3"/>
<dbReference type="Pfam" id="PF07722">
    <property type="entry name" value="Peptidase_C26"/>
    <property type="match status" value="1"/>
</dbReference>
<proteinExistence type="predicted"/>
<keyword evidence="2" id="KW-1185">Reference proteome</keyword>
<dbReference type="PANTHER" id="PTHR43235:SF1">
    <property type="entry name" value="GLUTAMINE AMIDOTRANSFERASE PB2B2.05-RELATED"/>
    <property type="match status" value="1"/>
</dbReference>
<dbReference type="PANTHER" id="PTHR43235">
    <property type="entry name" value="GLUTAMINE AMIDOTRANSFERASE PB2B2.05-RELATED"/>
    <property type="match status" value="1"/>
</dbReference>
<dbReference type="Gene3D" id="3.40.50.880">
    <property type="match status" value="1"/>
</dbReference>
<keyword evidence="1" id="KW-0378">Hydrolase</keyword>
<name>A0A919VES3_9CLOT</name>
<dbReference type="InterPro" id="IPR029062">
    <property type="entry name" value="Class_I_gatase-like"/>
</dbReference>
<dbReference type="InterPro" id="IPR011697">
    <property type="entry name" value="Peptidase_C26"/>
</dbReference>
<reference evidence="1" key="1">
    <citation type="submission" date="2021-03" db="EMBL/GenBank/DDBJ databases">
        <title>Taxonomic study of Clostridium polyendosporum from meadow-gley soil under rice.</title>
        <authorList>
            <person name="Kobayashi H."/>
            <person name="Tanizawa Y."/>
            <person name="Yagura M."/>
        </authorList>
    </citation>
    <scope>NUCLEOTIDE SEQUENCE</scope>
    <source>
        <strain evidence="1">JCM 30710</strain>
    </source>
</reference>
<protein>
    <submittedName>
        <fullName evidence="1">Gamma-glutamyl-gamma-aminobutyrate hydrolase</fullName>
    </submittedName>
</protein>